<keyword evidence="4" id="KW-0479">Metal-binding</keyword>
<dbReference type="SUPFAM" id="SSF56784">
    <property type="entry name" value="HAD-like"/>
    <property type="match status" value="1"/>
</dbReference>
<dbReference type="InterPro" id="IPR036412">
    <property type="entry name" value="HAD-like_sf"/>
</dbReference>
<dbReference type="GO" id="GO:0015086">
    <property type="term" value="F:cadmium ion transmembrane transporter activity"/>
    <property type="evidence" value="ECO:0007669"/>
    <property type="project" value="TreeGrafter"/>
</dbReference>
<evidence type="ECO:0000256" key="9">
    <source>
        <dbReference type="ARBA" id="ARBA00047308"/>
    </source>
</evidence>
<name>A0A3P8JH04_RAOTE</name>
<feature type="transmembrane region" description="Helical" evidence="10">
    <location>
        <begin position="279"/>
        <end position="298"/>
    </location>
</feature>
<dbReference type="InterPro" id="IPR051014">
    <property type="entry name" value="Cation_Transport_ATPase_IB"/>
</dbReference>
<evidence type="ECO:0000256" key="7">
    <source>
        <dbReference type="ARBA" id="ARBA00023136"/>
    </source>
</evidence>
<evidence type="ECO:0000313" key="12">
    <source>
        <dbReference type="Proteomes" id="UP000274346"/>
    </source>
</evidence>
<protein>
    <recommendedName>
        <fullName evidence="8">P-type Zn(2+) transporter</fullName>
        <ecNumber evidence="8">7.2.2.12</ecNumber>
    </recommendedName>
</protein>
<evidence type="ECO:0000256" key="3">
    <source>
        <dbReference type="ARBA" id="ARBA00022692"/>
    </source>
</evidence>
<comment type="similarity">
    <text evidence="2">Belongs to the cation transport ATPase (P-type) (TC 3.A.3) family. Type IB subfamily.</text>
</comment>
<evidence type="ECO:0000256" key="4">
    <source>
        <dbReference type="ARBA" id="ARBA00022723"/>
    </source>
</evidence>
<dbReference type="InterPro" id="IPR023214">
    <property type="entry name" value="HAD_sf"/>
</dbReference>
<evidence type="ECO:0000256" key="8">
    <source>
        <dbReference type="ARBA" id="ARBA00039097"/>
    </source>
</evidence>
<dbReference type="InterPro" id="IPR001757">
    <property type="entry name" value="P_typ_ATPase"/>
</dbReference>
<comment type="catalytic activity">
    <reaction evidence="9">
        <text>Zn(2+)(in) + ATP + H2O = Zn(2+)(out) + ADP + phosphate + H(+)</text>
        <dbReference type="Rhea" id="RHEA:20621"/>
        <dbReference type="ChEBI" id="CHEBI:15377"/>
        <dbReference type="ChEBI" id="CHEBI:15378"/>
        <dbReference type="ChEBI" id="CHEBI:29105"/>
        <dbReference type="ChEBI" id="CHEBI:30616"/>
        <dbReference type="ChEBI" id="CHEBI:43474"/>
        <dbReference type="ChEBI" id="CHEBI:456216"/>
        <dbReference type="EC" id="7.2.2.12"/>
    </reaction>
</comment>
<dbReference type="GO" id="GO:0016463">
    <property type="term" value="F:P-type zinc transporter activity"/>
    <property type="evidence" value="ECO:0007669"/>
    <property type="project" value="UniProtKB-EC"/>
</dbReference>
<proteinExistence type="inferred from homology"/>
<dbReference type="SFLD" id="SFLDG00002">
    <property type="entry name" value="C1.7:_P-type_atpase_like"/>
    <property type="match status" value="1"/>
</dbReference>
<feature type="transmembrane region" description="Helical" evidence="10">
    <location>
        <begin position="304"/>
        <end position="325"/>
    </location>
</feature>
<dbReference type="Gene3D" id="3.40.1110.10">
    <property type="entry name" value="Calcium-transporting ATPase, cytoplasmic domain N"/>
    <property type="match status" value="1"/>
</dbReference>
<keyword evidence="6 10" id="KW-1133">Transmembrane helix</keyword>
<dbReference type="SFLD" id="SFLDS00003">
    <property type="entry name" value="Haloacid_Dehalogenase"/>
    <property type="match status" value="1"/>
</dbReference>
<dbReference type="NCBIfam" id="TIGR01494">
    <property type="entry name" value="ATPase_P-type"/>
    <property type="match status" value="1"/>
</dbReference>
<dbReference type="Pfam" id="PF00702">
    <property type="entry name" value="Hydrolase"/>
    <property type="match status" value="1"/>
</dbReference>
<dbReference type="Gene3D" id="3.40.50.1000">
    <property type="entry name" value="HAD superfamily/HAD-like"/>
    <property type="match status" value="1"/>
</dbReference>
<sequence length="347" mass="36508">MAGIAVAARHGILIRNAAFLEELADVDAVIIDKTGTLTQGQLRLVDVVPATSRPRESLLRLASALGAASNHPVSRAMVGAPAEDNEEMRLRDVEEIQGLGVVATTAAGQALLGRKELFDRYRIAVASLPDHDGPTVGLAEGGVFLGWLLLDDTIRPEAPEAIGMLQNLGIGRFLLLTGDRLAVAQRVAQRTGINELAAEVLPAEKLQQVQRAVNEGWRPMVVGDGINDALALKAGAVGIAMGSNGADIALASADVVLTGSDLRRLPLAVRLSRRCRATLRVNVFIGLGWTILIVIAAAMGLLGAAGAVVAALLHNLSTLLVLLNTGRLLQFDARRGKDERADSEPRG</sequence>
<evidence type="ECO:0000256" key="1">
    <source>
        <dbReference type="ARBA" id="ARBA00004370"/>
    </source>
</evidence>
<keyword evidence="11" id="KW-0378">Hydrolase</keyword>
<comment type="subcellular location">
    <subcellularLocation>
        <location evidence="1">Membrane</location>
    </subcellularLocation>
</comment>
<organism evidence="11 12">
    <name type="scientific">Raoultella terrigena</name>
    <name type="common">Klebsiella terrigena</name>
    <dbReference type="NCBI Taxonomy" id="577"/>
    <lineage>
        <taxon>Bacteria</taxon>
        <taxon>Pseudomonadati</taxon>
        <taxon>Pseudomonadota</taxon>
        <taxon>Gammaproteobacteria</taxon>
        <taxon>Enterobacterales</taxon>
        <taxon>Enterobacteriaceae</taxon>
        <taxon>Klebsiella/Raoultella group</taxon>
        <taxon>Raoultella</taxon>
    </lineage>
</organism>
<dbReference type="PROSITE" id="PS00154">
    <property type="entry name" value="ATPASE_E1_E2"/>
    <property type="match status" value="1"/>
</dbReference>
<dbReference type="GO" id="GO:0005524">
    <property type="term" value="F:ATP binding"/>
    <property type="evidence" value="ECO:0007669"/>
    <property type="project" value="InterPro"/>
</dbReference>
<dbReference type="EMBL" id="LR131271">
    <property type="protein sequence ID" value="VDR26088.1"/>
    <property type="molecule type" value="Genomic_DNA"/>
</dbReference>
<dbReference type="PRINTS" id="PR00119">
    <property type="entry name" value="CATATPASE"/>
</dbReference>
<evidence type="ECO:0000256" key="5">
    <source>
        <dbReference type="ARBA" id="ARBA00022967"/>
    </source>
</evidence>
<reference evidence="11 12" key="1">
    <citation type="submission" date="2018-12" db="EMBL/GenBank/DDBJ databases">
        <authorList>
            <consortium name="Pathogen Informatics"/>
        </authorList>
    </citation>
    <scope>NUCLEOTIDE SEQUENCE [LARGE SCALE GENOMIC DNA]</scope>
    <source>
        <strain evidence="11 12">NCTC13098</strain>
    </source>
</reference>
<dbReference type="KEGG" id="rtg:NCTC13098_02427"/>
<gene>
    <name evidence="11" type="primary">ziaA</name>
    <name evidence="11" type="ORF">NCTC13098_02427</name>
</gene>
<dbReference type="PANTHER" id="PTHR48085:SF5">
    <property type="entry name" value="CADMIUM_ZINC-TRANSPORTING ATPASE HMA4-RELATED"/>
    <property type="match status" value="1"/>
</dbReference>
<dbReference type="InterPro" id="IPR018303">
    <property type="entry name" value="ATPase_P-typ_P_site"/>
</dbReference>
<dbReference type="Proteomes" id="UP000274346">
    <property type="component" value="Chromosome"/>
</dbReference>
<dbReference type="EC" id="7.2.2.12" evidence="8"/>
<dbReference type="GO" id="GO:0046872">
    <property type="term" value="F:metal ion binding"/>
    <property type="evidence" value="ECO:0007669"/>
    <property type="project" value="UniProtKB-KW"/>
</dbReference>
<dbReference type="GO" id="GO:0016887">
    <property type="term" value="F:ATP hydrolysis activity"/>
    <property type="evidence" value="ECO:0007669"/>
    <property type="project" value="InterPro"/>
</dbReference>
<evidence type="ECO:0000256" key="2">
    <source>
        <dbReference type="ARBA" id="ARBA00006024"/>
    </source>
</evidence>
<dbReference type="SFLD" id="SFLDF00027">
    <property type="entry name" value="p-type_atpase"/>
    <property type="match status" value="1"/>
</dbReference>
<accession>A0A3P8JH04</accession>
<keyword evidence="7 10" id="KW-0472">Membrane</keyword>
<keyword evidence="3 10" id="KW-0812">Transmembrane</keyword>
<keyword evidence="5" id="KW-1278">Translocase</keyword>
<dbReference type="AlphaFoldDB" id="A0A3P8JH04"/>
<evidence type="ECO:0000256" key="6">
    <source>
        <dbReference type="ARBA" id="ARBA00022989"/>
    </source>
</evidence>
<dbReference type="InterPro" id="IPR044492">
    <property type="entry name" value="P_typ_ATPase_HD_dom"/>
</dbReference>
<evidence type="ECO:0000256" key="10">
    <source>
        <dbReference type="SAM" id="Phobius"/>
    </source>
</evidence>
<dbReference type="PANTHER" id="PTHR48085">
    <property type="entry name" value="CADMIUM/ZINC-TRANSPORTING ATPASE HMA2-RELATED"/>
    <property type="match status" value="1"/>
</dbReference>
<dbReference type="InterPro" id="IPR023299">
    <property type="entry name" value="ATPase_P-typ_cyto_dom_N"/>
</dbReference>
<dbReference type="GO" id="GO:0016020">
    <property type="term" value="C:membrane"/>
    <property type="evidence" value="ECO:0007669"/>
    <property type="project" value="UniProtKB-SubCell"/>
</dbReference>
<evidence type="ECO:0000313" key="11">
    <source>
        <dbReference type="EMBL" id="VDR26088.1"/>
    </source>
</evidence>